<dbReference type="InterPro" id="IPR002078">
    <property type="entry name" value="Sigma_54_int"/>
</dbReference>
<evidence type="ECO:0000313" key="9">
    <source>
        <dbReference type="EMBL" id="SDK34747.1"/>
    </source>
</evidence>
<name>A0A7Z7FS24_9HYPH</name>
<dbReference type="PROSITE" id="PS00675">
    <property type="entry name" value="SIGMA54_INTERACT_1"/>
    <property type="match status" value="1"/>
</dbReference>
<dbReference type="InterPro" id="IPR058031">
    <property type="entry name" value="AAA_lid_NorR"/>
</dbReference>
<evidence type="ECO:0000256" key="1">
    <source>
        <dbReference type="ARBA" id="ARBA00022741"/>
    </source>
</evidence>
<dbReference type="Gene3D" id="3.40.50.300">
    <property type="entry name" value="P-loop containing nucleotide triphosphate hydrolases"/>
    <property type="match status" value="1"/>
</dbReference>
<sequence length="636" mass="71028">MLEYDFRGSDSFSREAVVDEIARLRMSRGYELGRPLPGVVADSWKRCLADYNLAPDHVPRAEVLTHGEFRNLEQDYEDLLAVAEPEVEKLFLRLVDSEYLVSLASAKGVMMLFRCDHQFLSDMSRMGVLPGSVWAEERQGTNGVGTCLRTGQSIVIAGKQHYGLATQALSCITAPLFGRRQVLQSVINVTTARVSDDRTNRVVLDIVERSARRIENRYFARLHRHNNLLRLFNDVESSDLAEEGRVAVDDNGLIIDASSQVAALTGLQAEDLIGRQAEEALCMDLSLTDIRPDRAYRLPGKNLQVVFNHRETKRSRMVGRNDDERPSALPTAMLVTPVQASRLAENDLRIDPMMSQVLERAEKLYRAGIPLIIGGETGSGKTAFAEITARRSSGEETETLFIDCAAVTSQRAGTAIFHPQLPLHANTCLILDRLEELDESGQIALQTLLESRDHRTNNHFGIIALIGSDFDGLAKSGRLRGSLLHRLKGGTVFLPPLRNHPDLAGVINDLFRIESRNSGRMELRLSEEARLVMLNYHWPGNLRELRNAIRHAVVLAEADTIDLEHLPEDMVSEIARTDLTARSQSQASRIEAALRHNGGNVSLTARYLGVSRATLYRKIQIQKSREKASDMECLKR</sequence>
<keyword evidence="6" id="KW-0804">Transcription</keyword>
<feature type="domain" description="PAS" evidence="8">
    <location>
        <begin position="246"/>
        <end position="276"/>
    </location>
</feature>
<dbReference type="RefSeq" id="WP_092734716.1">
    <property type="nucleotide sequence ID" value="NZ_FNEW01000007.1"/>
</dbReference>
<dbReference type="PANTHER" id="PTHR32071">
    <property type="entry name" value="TRANSCRIPTIONAL REGULATORY PROTEIN"/>
    <property type="match status" value="1"/>
</dbReference>
<proteinExistence type="predicted"/>
<keyword evidence="5" id="KW-0238">DNA-binding</keyword>
<evidence type="ECO:0000256" key="5">
    <source>
        <dbReference type="ARBA" id="ARBA00023125"/>
    </source>
</evidence>
<keyword evidence="4" id="KW-0805">Transcription regulation</keyword>
<dbReference type="GO" id="GO:0000160">
    <property type="term" value="P:phosphorelay signal transduction system"/>
    <property type="evidence" value="ECO:0007669"/>
    <property type="project" value="UniProtKB-KW"/>
</dbReference>
<keyword evidence="3" id="KW-0902">Two-component regulatory system</keyword>
<evidence type="ECO:0000259" key="8">
    <source>
        <dbReference type="PROSITE" id="PS50112"/>
    </source>
</evidence>
<dbReference type="InterPro" id="IPR027417">
    <property type="entry name" value="P-loop_NTPase"/>
</dbReference>
<dbReference type="InterPro" id="IPR025662">
    <property type="entry name" value="Sigma_54_int_dom_ATP-bd_1"/>
</dbReference>
<keyword evidence="2" id="KW-0067">ATP-binding</keyword>
<evidence type="ECO:0000256" key="6">
    <source>
        <dbReference type="ARBA" id="ARBA00023163"/>
    </source>
</evidence>
<dbReference type="Pfam" id="PF02954">
    <property type="entry name" value="HTH_8"/>
    <property type="match status" value="1"/>
</dbReference>
<dbReference type="AlphaFoldDB" id="A0A7Z7FS24"/>
<dbReference type="InterPro" id="IPR029016">
    <property type="entry name" value="GAF-like_dom_sf"/>
</dbReference>
<evidence type="ECO:0000256" key="4">
    <source>
        <dbReference type="ARBA" id="ARBA00023015"/>
    </source>
</evidence>
<dbReference type="PRINTS" id="PR01590">
    <property type="entry name" value="HTHFIS"/>
</dbReference>
<gene>
    <name evidence="9" type="ORF">SAMN05428983_4682</name>
</gene>
<dbReference type="InterPro" id="IPR009057">
    <property type="entry name" value="Homeodomain-like_sf"/>
</dbReference>
<dbReference type="PANTHER" id="PTHR32071:SF77">
    <property type="entry name" value="TRANSCRIPTIONAL REGULATORY PROTEIN"/>
    <property type="match status" value="1"/>
</dbReference>
<dbReference type="Pfam" id="PF01590">
    <property type="entry name" value="GAF"/>
    <property type="match status" value="1"/>
</dbReference>
<dbReference type="GO" id="GO:0006355">
    <property type="term" value="P:regulation of DNA-templated transcription"/>
    <property type="evidence" value="ECO:0007669"/>
    <property type="project" value="InterPro"/>
</dbReference>
<accession>A0A7Z7FS24</accession>
<dbReference type="Proteomes" id="UP000198917">
    <property type="component" value="Unassembled WGS sequence"/>
</dbReference>
<dbReference type="SUPFAM" id="SSF52540">
    <property type="entry name" value="P-loop containing nucleoside triphosphate hydrolases"/>
    <property type="match status" value="1"/>
</dbReference>
<organism evidence="9 10">
    <name type="scientific">Agrobacterium fabrum</name>
    <dbReference type="NCBI Taxonomy" id="1176649"/>
    <lineage>
        <taxon>Bacteria</taxon>
        <taxon>Pseudomonadati</taxon>
        <taxon>Pseudomonadota</taxon>
        <taxon>Alphaproteobacteria</taxon>
        <taxon>Hyphomicrobiales</taxon>
        <taxon>Rhizobiaceae</taxon>
        <taxon>Rhizobium/Agrobacterium group</taxon>
        <taxon>Agrobacterium</taxon>
        <taxon>Agrobacterium tumefaciens complex</taxon>
    </lineage>
</organism>
<dbReference type="PROSITE" id="PS50045">
    <property type="entry name" value="SIGMA54_INTERACT_4"/>
    <property type="match status" value="1"/>
</dbReference>
<dbReference type="PROSITE" id="PS00688">
    <property type="entry name" value="SIGMA54_INTERACT_3"/>
    <property type="match status" value="1"/>
</dbReference>
<dbReference type="InterPro" id="IPR025944">
    <property type="entry name" value="Sigma_54_int_dom_CS"/>
</dbReference>
<evidence type="ECO:0000313" key="10">
    <source>
        <dbReference type="Proteomes" id="UP000198917"/>
    </source>
</evidence>
<dbReference type="GO" id="GO:0005524">
    <property type="term" value="F:ATP binding"/>
    <property type="evidence" value="ECO:0007669"/>
    <property type="project" value="UniProtKB-KW"/>
</dbReference>
<dbReference type="Pfam" id="PF25601">
    <property type="entry name" value="AAA_lid_14"/>
    <property type="match status" value="1"/>
</dbReference>
<dbReference type="InterPro" id="IPR002197">
    <property type="entry name" value="HTH_Fis"/>
</dbReference>
<evidence type="ECO:0000259" key="7">
    <source>
        <dbReference type="PROSITE" id="PS50045"/>
    </source>
</evidence>
<dbReference type="GO" id="GO:0043565">
    <property type="term" value="F:sequence-specific DNA binding"/>
    <property type="evidence" value="ECO:0007669"/>
    <property type="project" value="InterPro"/>
</dbReference>
<dbReference type="Pfam" id="PF00158">
    <property type="entry name" value="Sigma54_activat"/>
    <property type="match status" value="1"/>
</dbReference>
<dbReference type="Gene3D" id="1.10.10.60">
    <property type="entry name" value="Homeodomain-like"/>
    <property type="match status" value="1"/>
</dbReference>
<dbReference type="InterPro" id="IPR000014">
    <property type="entry name" value="PAS"/>
</dbReference>
<protein>
    <submittedName>
        <fullName evidence="9">Transcriptional regulator of acetoin/glycerol metabolism</fullName>
    </submittedName>
</protein>
<dbReference type="EMBL" id="FNEW01000007">
    <property type="protein sequence ID" value="SDK34747.1"/>
    <property type="molecule type" value="Genomic_DNA"/>
</dbReference>
<dbReference type="Gene3D" id="1.10.8.60">
    <property type="match status" value="1"/>
</dbReference>
<feature type="domain" description="Sigma-54 factor interaction" evidence="7">
    <location>
        <begin position="351"/>
        <end position="554"/>
    </location>
</feature>
<dbReference type="SUPFAM" id="SSF46689">
    <property type="entry name" value="Homeodomain-like"/>
    <property type="match status" value="1"/>
</dbReference>
<evidence type="ECO:0000256" key="2">
    <source>
        <dbReference type="ARBA" id="ARBA00022840"/>
    </source>
</evidence>
<dbReference type="InterPro" id="IPR003018">
    <property type="entry name" value="GAF"/>
</dbReference>
<keyword evidence="1" id="KW-0547">Nucleotide-binding</keyword>
<dbReference type="Gene3D" id="3.30.450.40">
    <property type="match status" value="1"/>
</dbReference>
<comment type="caution">
    <text evidence="9">The sequence shown here is derived from an EMBL/GenBank/DDBJ whole genome shotgun (WGS) entry which is preliminary data.</text>
</comment>
<reference evidence="9 10" key="1">
    <citation type="submission" date="2016-10" db="EMBL/GenBank/DDBJ databases">
        <authorList>
            <person name="Varghese N."/>
            <person name="Submissions S."/>
        </authorList>
    </citation>
    <scope>NUCLEOTIDE SEQUENCE [LARGE SCALE GENOMIC DNA]</scope>
    <source>
        <strain evidence="9 10">PDC82</strain>
    </source>
</reference>
<evidence type="ECO:0000256" key="3">
    <source>
        <dbReference type="ARBA" id="ARBA00023012"/>
    </source>
</evidence>
<dbReference type="PROSITE" id="PS50112">
    <property type="entry name" value="PAS"/>
    <property type="match status" value="1"/>
</dbReference>